<dbReference type="RefSeq" id="WP_093089905.1">
    <property type="nucleotide sequence ID" value="NZ_FNBE01000044.1"/>
</dbReference>
<evidence type="ECO:0000256" key="1">
    <source>
        <dbReference type="SAM" id="MobiDB-lite"/>
    </source>
</evidence>
<feature type="domain" description="Methyltransferase" evidence="2">
    <location>
        <begin position="44"/>
        <end position="140"/>
    </location>
</feature>
<organism evidence="3 4">
    <name type="scientific">Pseudonocardia oroxyli</name>
    <dbReference type="NCBI Taxonomy" id="366584"/>
    <lineage>
        <taxon>Bacteria</taxon>
        <taxon>Bacillati</taxon>
        <taxon>Actinomycetota</taxon>
        <taxon>Actinomycetes</taxon>
        <taxon>Pseudonocardiales</taxon>
        <taxon>Pseudonocardiaceae</taxon>
        <taxon>Pseudonocardia</taxon>
    </lineage>
</organism>
<dbReference type="EMBL" id="FNBE01000044">
    <property type="protein sequence ID" value="SDH73430.1"/>
    <property type="molecule type" value="Genomic_DNA"/>
</dbReference>
<gene>
    <name evidence="3" type="ORF">SAMN05216377_1444</name>
</gene>
<feature type="region of interest" description="Disordered" evidence="1">
    <location>
        <begin position="175"/>
        <end position="199"/>
    </location>
</feature>
<keyword evidence="4" id="KW-1185">Reference proteome</keyword>
<dbReference type="InterPro" id="IPR041698">
    <property type="entry name" value="Methyltransf_25"/>
</dbReference>
<dbReference type="GO" id="GO:0008168">
    <property type="term" value="F:methyltransferase activity"/>
    <property type="evidence" value="ECO:0007669"/>
    <property type="project" value="UniProtKB-KW"/>
</dbReference>
<dbReference type="Pfam" id="PF13649">
    <property type="entry name" value="Methyltransf_25"/>
    <property type="match status" value="1"/>
</dbReference>
<dbReference type="CDD" id="cd02440">
    <property type="entry name" value="AdoMet_MTases"/>
    <property type="match status" value="1"/>
</dbReference>
<dbReference type="SUPFAM" id="SSF53335">
    <property type="entry name" value="S-adenosyl-L-methionine-dependent methyltransferases"/>
    <property type="match status" value="1"/>
</dbReference>
<accession>A0A1G8EU93</accession>
<dbReference type="AlphaFoldDB" id="A0A1G8EU93"/>
<keyword evidence="3" id="KW-0808">Transferase</keyword>
<dbReference type="GO" id="GO:0032259">
    <property type="term" value="P:methylation"/>
    <property type="evidence" value="ECO:0007669"/>
    <property type="project" value="UniProtKB-KW"/>
</dbReference>
<dbReference type="InterPro" id="IPR029063">
    <property type="entry name" value="SAM-dependent_MTases_sf"/>
</dbReference>
<evidence type="ECO:0000313" key="3">
    <source>
        <dbReference type="EMBL" id="SDH73430.1"/>
    </source>
</evidence>
<proteinExistence type="predicted"/>
<name>A0A1G8EU93_PSEOR</name>
<dbReference type="Proteomes" id="UP000198967">
    <property type="component" value="Unassembled WGS sequence"/>
</dbReference>
<dbReference type="STRING" id="366584.SAMN05216377_1444"/>
<dbReference type="OrthoDB" id="9808140at2"/>
<reference evidence="3 4" key="1">
    <citation type="submission" date="2016-10" db="EMBL/GenBank/DDBJ databases">
        <authorList>
            <person name="de Groot N.N."/>
        </authorList>
    </citation>
    <scope>NUCLEOTIDE SEQUENCE [LARGE SCALE GENOMIC DNA]</scope>
    <source>
        <strain evidence="3 4">CGMCC 4.3143</strain>
    </source>
</reference>
<dbReference type="PANTHER" id="PTHR42912:SF93">
    <property type="entry name" value="N6-ADENOSINE-METHYLTRANSFERASE TMT1A"/>
    <property type="match status" value="1"/>
</dbReference>
<dbReference type="InterPro" id="IPR050508">
    <property type="entry name" value="Methyltransf_Superfamily"/>
</dbReference>
<dbReference type="Gene3D" id="3.40.50.150">
    <property type="entry name" value="Vaccinia Virus protein VP39"/>
    <property type="match status" value="1"/>
</dbReference>
<protein>
    <submittedName>
        <fullName evidence="3">Methyltransferase domain-containing protein</fullName>
    </submittedName>
</protein>
<sequence length="237" mass="24889">MTEVRPHFLPARVPSYDRFARLAGMGPRYWRLVAQAAIAPGATVLDIGCGTGEVALRAAEAVPSARVTGVDPDGDAIAVARRKAADRGLGARFEQAYAQHLPAGDGSVDRVVSSLMLHHLPEDAKLATLHEVRRVLAPGGSLHLLDVDGDRPEWSAALRPLRAAFGLLHRVTAPRQRGRGQGDGHGQGHGHGHTPAPAHGTAASVTALLTEAGFTDVTALGRVRSGVGGLVYYRAAR</sequence>
<evidence type="ECO:0000259" key="2">
    <source>
        <dbReference type="Pfam" id="PF13649"/>
    </source>
</evidence>
<keyword evidence="3" id="KW-0489">Methyltransferase</keyword>
<feature type="compositionally biased region" description="Gly residues" evidence="1">
    <location>
        <begin position="179"/>
        <end position="189"/>
    </location>
</feature>
<dbReference type="PANTHER" id="PTHR42912">
    <property type="entry name" value="METHYLTRANSFERASE"/>
    <property type="match status" value="1"/>
</dbReference>
<evidence type="ECO:0000313" key="4">
    <source>
        <dbReference type="Proteomes" id="UP000198967"/>
    </source>
</evidence>